<comment type="caution">
    <text evidence="1">The sequence shown here is derived from an EMBL/GenBank/DDBJ whole genome shotgun (WGS) entry which is preliminary data.</text>
</comment>
<dbReference type="InterPro" id="IPR012340">
    <property type="entry name" value="NA-bd_OB-fold"/>
</dbReference>
<dbReference type="AlphaFoldDB" id="A0A843UYL2"/>
<proteinExistence type="predicted"/>
<organism evidence="1 2">
    <name type="scientific">Colocasia esculenta</name>
    <name type="common">Wild taro</name>
    <name type="synonym">Arum esculentum</name>
    <dbReference type="NCBI Taxonomy" id="4460"/>
    <lineage>
        <taxon>Eukaryota</taxon>
        <taxon>Viridiplantae</taxon>
        <taxon>Streptophyta</taxon>
        <taxon>Embryophyta</taxon>
        <taxon>Tracheophyta</taxon>
        <taxon>Spermatophyta</taxon>
        <taxon>Magnoliopsida</taxon>
        <taxon>Liliopsida</taxon>
        <taxon>Araceae</taxon>
        <taxon>Aroideae</taxon>
        <taxon>Colocasieae</taxon>
        <taxon>Colocasia</taxon>
    </lineage>
</organism>
<dbReference type="EMBL" id="NMUH01000848">
    <property type="protein sequence ID" value="MQL85743.1"/>
    <property type="molecule type" value="Genomic_DNA"/>
</dbReference>
<protein>
    <submittedName>
        <fullName evidence="1">Uncharacterized protein</fullName>
    </submittedName>
</protein>
<name>A0A843UYL2_COLES</name>
<gene>
    <name evidence="1" type="ORF">Taro_018286</name>
</gene>
<sequence length="103" mass="12424">MWKEDLLQLTERKFLDEIRETRQGGDTESFPEELDNFLHKRFIFKIQISEFNLQQKWHIYTVIRVMDDDSLIEEYLSSSIESNENLELDECIKYGEQITDVDT</sequence>
<dbReference type="Gene3D" id="2.40.50.140">
    <property type="entry name" value="Nucleic acid-binding proteins"/>
    <property type="match status" value="1"/>
</dbReference>
<feature type="non-terminal residue" evidence="1">
    <location>
        <position position="1"/>
    </location>
</feature>
<reference evidence="1" key="1">
    <citation type="submission" date="2017-07" db="EMBL/GenBank/DDBJ databases">
        <title>Taro Niue Genome Assembly and Annotation.</title>
        <authorList>
            <person name="Atibalentja N."/>
            <person name="Keating K."/>
            <person name="Fields C.J."/>
        </authorList>
    </citation>
    <scope>NUCLEOTIDE SEQUENCE</scope>
    <source>
        <strain evidence="1">Niue_2</strain>
        <tissue evidence="1">Leaf</tissue>
    </source>
</reference>
<evidence type="ECO:0000313" key="1">
    <source>
        <dbReference type="EMBL" id="MQL85743.1"/>
    </source>
</evidence>
<evidence type="ECO:0000313" key="2">
    <source>
        <dbReference type="Proteomes" id="UP000652761"/>
    </source>
</evidence>
<keyword evidence="2" id="KW-1185">Reference proteome</keyword>
<accession>A0A843UYL2</accession>
<dbReference type="Proteomes" id="UP000652761">
    <property type="component" value="Unassembled WGS sequence"/>
</dbReference>